<organism evidence="1 2">
    <name type="scientific">Lobosporangium transversale</name>
    <dbReference type="NCBI Taxonomy" id="64571"/>
    <lineage>
        <taxon>Eukaryota</taxon>
        <taxon>Fungi</taxon>
        <taxon>Fungi incertae sedis</taxon>
        <taxon>Mucoromycota</taxon>
        <taxon>Mortierellomycotina</taxon>
        <taxon>Mortierellomycetes</taxon>
        <taxon>Mortierellales</taxon>
        <taxon>Mortierellaceae</taxon>
        <taxon>Lobosporangium</taxon>
    </lineage>
</organism>
<dbReference type="AlphaFoldDB" id="A0A1Y2GGN6"/>
<dbReference type="GeneID" id="33561361"/>
<evidence type="ECO:0000313" key="2">
    <source>
        <dbReference type="Proteomes" id="UP000193648"/>
    </source>
</evidence>
<dbReference type="EMBL" id="MCFF01000034">
    <property type="protein sequence ID" value="ORZ09327.1"/>
    <property type="molecule type" value="Genomic_DNA"/>
</dbReference>
<evidence type="ECO:0000313" key="1">
    <source>
        <dbReference type="EMBL" id="ORZ09327.1"/>
    </source>
</evidence>
<keyword evidence="2" id="KW-1185">Reference proteome</keyword>
<dbReference type="InterPro" id="IPR027417">
    <property type="entry name" value="P-loop_NTPase"/>
</dbReference>
<name>A0A1Y2GGN6_9FUNG</name>
<comment type="caution">
    <text evidence="1">The sequence shown here is derived from an EMBL/GenBank/DDBJ whole genome shotgun (WGS) entry which is preliminary data.</text>
</comment>
<dbReference type="Gene3D" id="3.40.50.300">
    <property type="entry name" value="P-loop containing nucleotide triphosphate hydrolases"/>
    <property type="match status" value="1"/>
</dbReference>
<sequence length="290" mass="32143">MLNSDNYKPKSRDRFKQTLDGKKAGDQNILPSIGQRPKEFEHGFPGDSFFVMEQMIGVRKEFSAESKDSIKKILAGPMGVGKSYLAIFLAAKAYTEGWPVLYVADAGELVQSKLSVTGTEICERFFALSKERLTFADFKEILKALSRDTIVEDTATSTTSRILSSLVCQVDKKALAIIDEHGKLFENNKPAPSLFEPLIDIHLWKPASNGARAIFTGTAFAGYETIILTRDVDSILEFVSPLSNTVFDKLLASSPLLSEEDVREEPQTTFQGNSTCWSGFLTNLDPKTYT</sequence>
<dbReference type="Proteomes" id="UP000193648">
    <property type="component" value="Unassembled WGS sequence"/>
</dbReference>
<reference evidence="1 2" key="1">
    <citation type="submission" date="2016-07" db="EMBL/GenBank/DDBJ databases">
        <title>Pervasive Adenine N6-methylation of Active Genes in Fungi.</title>
        <authorList>
            <consortium name="DOE Joint Genome Institute"/>
            <person name="Mondo S.J."/>
            <person name="Dannebaum R.O."/>
            <person name="Kuo R.C."/>
            <person name="Labutti K."/>
            <person name="Haridas S."/>
            <person name="Kuo A."/>
            <person name="Salamov A."/>
            <person name="Ahrendt S.R."/>
            <person name="Lipzen A."/>
            <person name="Sullivan W."/>
            <person name="Andreopoulos W.B."/>
            <person name="Clum A."/>
            <person name="Lindquist E."/>
            <person name="Daum C."/>
            <person name="Ramamoorthy G.K."/>
            <person name="Gryganskyi A."/>
            <person name="Culley D."/>
            <person name="Magnuson J.K."/>
            <person name="James T.Y."/>
            <person name="O'Malley M.A."/>
            <person name="Stajich J.E."/>
            <person name="Spatafora J.W."/>
            <person name="Visel A."/>
            <person name="Grigoriev I.V."/>
        </authorList>
    </citation>
    <scope>NUCLEOTIDE SEQUENCE [LARGE SCALE GENOMIC DNA]</scope>
    <source>
        <strain evidence="1 2">NRRL 3116</strain>
    </source>
</reference>
<protein>
    <submittedName>
        <fullName evidence="1">Uncharacterized protein</fullName>
    </submittedName>
</protein>
<dbReference type="STRING" id="64571.A0A1Y2GGN6"/>
<dbReference type="InterPro" id="IPR019368">
    <property type="entry name" value="Ribosomal_mS29"/>
</dbReference>
<dbReference type="OrthoDB" id="2303713at2759"/>
<accession>A0A1Y2GGN6</accession>
<dbReference type="SUPFAM" id="SSF52540">
    <property type="entry name" value="P-loop containing nucleoside triphosphate hydrolases"/>
    <property type="match status" value="1"/>
</dbReference>
<dbReference type="Pfam" id="PF10236">
    <property type="entry name" value="DAP3"/>
    <property type="match status" value="1"/>
</dbReference>
<gene>
    <name evidence="1" type="ORF">BCR41DRAFT_137132</name>
</gene>
<proteinExistence type="predicted"/>
<dbReference type="InParanoid" id="A0A1Y2GGN6"/>
<dbReference type="RefSeq" id="XP_021878780.1">
    <property type="nucleotide sequence ID" value="XM_022019516.1"/>
</dbReference>